<keyword evidence="5" id="KW-1185">Reference proteome</keyword>
<evidence type="ECO:0000313" key="5">
    <source>
        <dbReference type="Proteomes" id="UP000692954"/>
    </source>
</evidence>
<gene>
    <name evidence="4" type="ORF">PSON_ATCC_30995.1.T1160187</name>
</gene>
<accession>A0A8S1QTQ2</accession>
<dbReference type="PROSITE" id="PS50005">
    <property type="entry name" value="TPR"/>
    <property type="match status" value="1"/>
</dbReference>
<dbReference type="PANTHER" id="PTHR44943:SF8">
    <property type="entry name" value="TPR REPEAT-CONTAINING PROTEIN MJ0263"/>
    <property type="match status" value="1"/>
</dbReference>
<dbReference type="Proteomes" id="UP000692954">
    <property type="component" value="Unassembled WGS sequence"/>
</dbReference>
<dbReference type="InterPro" id="IPR051685">
    <property type="entry name" value="Ycf3/AcsC/BcsC/TPR_MFPF"/>
</dbReference>
<evidence type="ECO:0000256" key="1">
    <source>
        <dbReference type="ARBA" id="ARBA00022737"/>
    </source>
</evidence>
<dbReference type="EMBL" id="CAJJDN010000116">
    <property type="protein sequence ID" value="CAD8118305.1"/>
    <property type="molecule type" value="Genomic_DNA"/>
</dbReference>
<name>A0A8S1QTQ2_9CILI</name>
<evidence type="ECO:0000256" key="2">
    <source>
        <dbReference type="ARBA" id="ARBA00022803"/>
    </source>
</evidence>
<dbReference type="SMART" id="SM00028">
    <property type="entry name" value="TPR"/>
    <property type="match status" value="5"/>
</dbReference>
<evidence type="ECO:0008006" key="6">
    <source>
        <dbReference type="Google" id="ProtNLM"/>
    </source>
</evidence>
<evidence type="ECO:0000313" key="4">
    <source>
        <dbReference type="EMBL" id="CAD8118305.1"/>
    </source>
</evidence>
<organism evidence="4 5">
    <name type="scientific">Paramecium sonneborni</name>
    <dbReference type="NCBI Taxonomy" id="65129"/>
    <lineage>
        <taxon>Eukaryota</taxon>
        <taxon>Sar</taxon>
        <taxon>Alveolata</taxon>
        <taxon>Ciliophora</taxon>
        <taxon>Intramacronucleata</taxon>
        <taxon>Oligohymenophorea</taxon>
        <taxon>Peniculida</taxon>
        <taxon>Parameciidae</taxon>
        <taxon>Paramecium</taxon>
    </lineage>
</organism>
<reference evidence="4" key="1">
    <citation type="submission" date="2021-01" db="EMBL/GenBank/DDBJ databases">
        <authorList>
            <consortium name="Genoscope - CEA"/>
            <person name="William W."/>
        </authorList>
    </citation>
    <scope>NUCLEOTIDE SEQUENCE</scope>
</reference>
<dbReference type="InterPro" id="IPR019734">
    <property type="entry name" value="TPR_rpt"/>
</dbReference>
<comment type="caution">
    <text evidence="4">The sequence shown here is derived from an EMBL/GenBank/DDBJ whole genome shotgun (WGS) entry which is preliminary data.</text>
</comment>
<sequence length="1230" mass="147209">MIQQNQKDLKINFSCKEHDQKQVIMWCSQPDCKEERLCCSLCNQESKHITHLQNVLEIELLGPFFTDQKKMAFELKLLTENSSKEFCNLINEMINGIEQKFYWSDPDNIASQELICDAIQFSFQFQHLYQNIKEHCVKKSKEIQEYLGQFDEENELNIWNDANYCKLGDNLLKLNRLDEAKIFYEKSLYIKKTNFNAKFGLAQCLQKQHNYKEALELYKEAQNNDKNNNFIKLQIAECLRKLWQNEEALAAYSQAFEIEATTYGFFIQIVTLIILERNGEAYQLYKKAKQLEVKDSWMNLCKILINQMDDKKDKAKKLINETENDSDEQVDFWISFVKMLYSIENKEETLKYANQILKNEPNNLIALEKKFGILRDQNQYEEVILLFDQMQKIIKKHKLIRESKKKLYSQLQNLDYQEQMDIYELILQFNPKNITALILKCKAHFNFKLGQCLINKNKLKLALYTLEKILKLNQNQEILELKLELLQQFSSEFDKNQIHDFYTKWLKNDPSNIIVLELLYVHLIKQKDYREADKIMQQISQFEPNYFQQQFNACKYLIQLGKSKDAITLLNQMIETHAPTEKILDKEKKLFYKIIYQELYGSRRKIAKLLQLDPNNFIAQIVECVLILKENEDKFEQRVWLFKYIDDNFDQNHQDKLKLILNFIDNEQEKSIRERVFIMKAIKGLFLITKNKEQNQLIKFIKKSFLKMIQSKLGNVEQLSFYTYILTVQPDNVIALEFKTRYLIEKNQQFQQSQQDNKKEILENLEIILNKNPLIYSLVSIKCEYLLKENNFREAIETVNSILTNKNYQQRFKNQNLKNPLSDLINKINVYFRKFDQKSKFTELNKILQANQDNLIALELMCITLLEEKQEVEPNVSDSLQTIIKFLNRLNPLKHYLSEDIRDIKYLIEEKFENNDDKISIFTRLELNDSEKIQAYLILCELLKQDDQWQEIQKIINQMLIIDPKNFSVQNLQTKYLFKQGKFLESYIALDQTINDFQNQDSINQIENLCCLMDYIRDGREKDEQLQQHVKVIQNRDPQSIVAILLSNQDNDTKEEIFQNILKNNPNKQFYQWLNIRDLMAQEKYKELMQLKMLSNVFLVKLIENLNNIMQNIKDDIDNKNIIQYFDELNLNGPSNRLFEIVKSFLIFKQGNYQESIEQLQKLLAFDELNWIKNYDFSFRNIFRWFSNRFFELETKGQIEAMINQILENDSENLVLWFLNICIKLDHQFY</sequence>
<dbReference type="AlphaFoldDB" id="A0A8S1QTQ2"/>
<proteinExistence type="predicted"/>
<keyword evidence="2 3" id="KW-0802">TPR repeat</keyword>
<keyword evidence="1" id="KW-0677">Repeat</keyword>
<dbReference type="PANTHER" id="PTHR44943">
    <property type="entry name" value="CELLULOSE SYNTHASE OPERON PROTEIN C"/>
    <property type="match status" value="1"/>
</dbReference>
<dbReference type="Pfam" id="PF12895">
    <property type="entry name" value="ANAPC3"/>
    <property type="match status" value="1"/>
</dbReference>
<feature type="repeat" description="TPR" evidence="3">
    <location>
        <begin position="195"/>
        <end position="228"/>
    </location>
</feature>
<evidence type="ECO:0000256" key="3">
    <source>
        <dbReference type="PROSITE-ProRule" id="PRU00339"/>
    </source>
</evidence>
<protein>
    <recommendedName>
        <fullName evidence="6">Tetratricopeptide repeat protein</fullName>
    </recommendedName>
</protein>